<feature type="compositionally biased region" description="Pro residues" evidence="6">
    <location>
        <begin position="92"/>
        <end position="107"/>
    </location>
</feature>
<dbReference type="Proteomes" id="UP000663842">
    <property type="component" value="Unassembled WGS sequence"/>
</dbReference>
<dbReference type="PRINTS" id="PR01217">
    <property type="entry name" value="PRICHEXTENSN"/>
</dbReference>
<dbReference type="PROSITE" id="PS00018">
    <property type="entry name" value="EF_HAND_1"/>
    <property type="match status" value="2"/>
</dbReference>
<dbReference type="Proteomes" id="UP000663887">
    <property type="component" value="Unassembled WGS sequence"/>
</dbReference>
<feature type="compositionally biased region" description="Low complexity" evidence="6">
    <location>
        <begin position="109"/>
        <end position="121"/>
    </location>
</feature>
<dbReference type="CDD" id="cd00051">
    <property type="entry name" value="EFh"/>
    <property type="match status" value="1"/>
</dbReference>
<dbReference type="GO" id="GO:0048306">
    <property type="term" value="F:calcium-dependent protein binding"/>
    <property type="evidence" value="ECO:0007669"/>
    <property type="project" value="UniProtKB-ARBA"/>
</dbReference>
<dbReference type="GO" id="GO:0005509">
    <property type="term" value="F:calcium ion binding"/>
    <property type="evidence" value="ECO:0007669"/>
    <property type="project" value="InterPro"/>
</dbReference>
<evidence type="ECO:0000313" key="9">
    <source>
        <dbReference type="EMBL" id="CAF3819376.1"/>
    </source>
</evidence>
<dbReference type="SUPFAM" id="SSF47473">
    <property type="entry name" value="EF-hand"/>
    <property type="match status" value="1"/>
</dbReference>
<evidence type="ECO:0000256" key="1">
    <source>
        <dbReference type="ARBA" id="ARBA00004496"/>
    </source>
</evidence>
<accession>A0A816P3S3</accession>
<dbReference type="Pfam" id="PF13499">
    <property type="entry name" value="EF-hand_7"/>
    <property type="match status" value="1"/>
</dbReference>
<dbReference type="Gene3D" id="1.10.238.10">
    <property type="entry name" value="EF-hand"/>
    <property type="match status" value="1"/>
</dbReference>
<dbReference type="EMBL" id="CAJOBF010000449">
    <property type="protein sequence ID" value="CAF3819376.1"/>
    <property type="molecule type" value="Genomic_DNA"/>
</dbReference>
<dbReference type="EMBL" id="CAJNRG010002144">
    <property type="protein sequence ID" value="CAF2043872.1"/>
    <property type="molecule type" value="Genomic_DNA"/>
</dbReference>
<sequence>MANDPVVAQLRPDQVQEITTAFMEFDVSRNGVINAAEMKQCLRQSNIQYQDAEVDRVISGMDLNHDGNVSYDEYMKFMARVYTGQHNQFQRQPPPAGSTQPNYPPQPHYGQNPPQPAYGQNPPQPPYGQNPPQPPYGQNPPQPPYAQNPAQPPYGQNPPQPPYGQNLAQPPYAPYPSQPPYAPNPAQPYQQPPPASNYPPQQGQQYNQQPPNYPPRNY</sequence>
<dbReference type="AlphaFoldDB" id="A0A816P3S3"/>
<feature type="compositionally biased region" description="Pro residues" evidence="6">
    <location>
        <begin position="171"/>
        <end position="197"/>
    </location>
</feature>
<gene>
    <name evidence="9" type="ORF">UXM345_LOCUS5884</name>
    <name evidence="8" type="ORF">XDN619_LOCUS7233</name>
</gene>
<feature type="compositionally biased region" description="Pro residues" evidence="6">
    <location>
        <begin position="122"/>
        <end position="162"/>
    </location>
</feature>
<evidence type="ECO:0000256" key="3">
    <source>
        <dbReference type="ARBA" id="ARBA00022723"/>
    </source>
</evidence>
<dbReference type="GO" id="GO:0005737">
    <property type="term" value="C:cytoplasm"/>
    <property type="evidence" value="ECO:0007669"/>
    <property type="project" value="UniProtKB-SubCell"/>
</dbReference>
<keyword evidence="5" id="KW-0106">Calcium</keyword>
<proteinExistence type="predicted"/>
<keyword evidence="3" id="KW-0479">Metal-binding</keyword>
<evidence type="ECO:0000256" key="6">
    <source>
        <dbReference type="SAM" id="MobiDB-lite"/>
    </source>
</evidence>
<evidence type="ECO:0000259" key="7">
    <source>
        <dbReference type="PROSITE" id="PS50222"/>
    </source>
</evidence>
<comment type="subcellular location">
    <subcellularLocation>
        <location evidence="1">Cytoplasm</location>
    </subcellularLocation>
</comment>
<organism evidence="8 10">
    <name type="scientific">Rotaria magnacalcarata</name>
    <dbReference type="NCBI Taxonomy" id="392030"/>
    <lineage>
        <taxon>Eukaryota</taxon>
        <taxon>Metazoa</taxon>
        <taxon>Spiralia</taxon>
        <taxon>Gnathifera</taxon>
        <taxon>Rotifera</taxon>
        <taxon>Eurotatoria</taxon>
        <taxon>Bdelloidea</taxon>
        <taxon>Philodinida</taxon>
        <taxon>Philodinidae</taxon>
        <taxon>Rotaria</taxon>
    </lineage>
</organism>
<evidence type="ECO:0000256" key="5">
    <source>
        <dbReference type="ARBA" id="ARBA00022837"/>
    </source>
</evidence>
<name>A0A816P3S3_9BILA</name>
<feature type="region of interest" description="Disordered" evidence="6">
    <location>
        <begin position="86"/>
        <end position="218"/>
    </location>
</feature>
<dbReference type="SMART" id="SM00054">
    <property type="entry name" value="EFh"/>
    <property type="match status" value="2"/>
</dbReference>
<dbReference type="InterPro" id="IPR011992">
    <property type="entry name" value="EF-hand-dom_pair"/>
</dbReference>
<feature type="compositionally biased region" description="Low complexity" evidence="6">
    <location>
        <begin position="198"/>
        <end position="210"/>
    </location>
</feature>
<keyword evidence="2" id="KW-0963">Cytoplasm</keyword>
<protein>
    <recommendedName>
        <fullName evidence="7">EF-hand domain-containing protein</fullName>
    </recommendedName>
</protein>
<reference evidence="8" key="1">
    <citation type="submission" date="2021-02" db="EMBL/GenBank/DDBJ databases">
        <authorList>
            <person name="Nowell W R."/>
        </authorList>
    </citation>
    <scope>NUCLEOTIDE SEQUENCE</scope>
</reference>
<comment type="caution">
    <text evidence="8">The sequence shown here is derived from an EMBL/GenBank/DDBJ whole genome shotgun (WGS) entry which is preliminary data.</text>
</comment>
<dbReference type="PANTHER" id="PTHR46212:SF3">
    <property type="entry name" value="GH27120P"/>
    <property type="match status" value="1"/>
</dbReference>
<evidence type="ECO:0000313" key="8">
    <source>
        <dbReference type="EMBL" id="CAF2043872.1"/>
    </source>
</evidence>
<evidence type="ECO:0000313" key="10">
    <source>
        <dbReference type="Proteomes" id="UP000663887"/>
    </source>
</evidence>
<dbReference type="InterPro" id="IPR051426">
    <property type="entry name" value="Peflin/Sorcin_CaBP"/>
</dbReference>
<feature type="domain" description="EF-hand" evidence="7">
    <location>
        <begin position="13"/>
        <end position="48"/>
    </location>
</feature>
<evidence type="ECO:0000256" key="4">
    <source>
        <dbReference type="ARBA" id="ARBA00022737"/>
    </source>
</evidence>
<feature type="domain" description="EF-hand" evidence="7">
    <location>
        <begin position="49"/>
        <end position="84"/>
    </location>
</feature>
<dbReference type="PANTHER" id="PTHR46212">
    <property type="entry name" value="PEFLIN"/>
    <property type="match status" value="1"/>
</dbReference>
<dbReference type="InterPro" id="IPR002048">
    <property type="entry name" value="EF_hand_dom"/>
</dbReference>
<dbReference type="InterPro" id="IPR018247">
    <property type="entry name" value="EF_Hand_1_Ca_BS"/>
</dbReference>
<keyword evidence="4" id="KW-0677">Repeat</keyword>
<evidence type="ECO:0000256" key="2">
    <source>
        <dbReference type="ARBA" id="ARBA00022490"/>
    </source>
</evidence>
<dbReference type="PROSITE" id="PS50222">
    <property type="entry name" value="EF_HAND_2"/>
    <property type="match status" value="2"/>
</dbReference>